<dbReference type="InterPro" id="IPR022655">
    <property type="entry name" value="DUF1553"/>
</dbReference>
<reference evidence="4" key="1">
    <citation type="submission" date="2018-05" db="EMBL/GenBank/DDBJ databases">
        <authorList>
            <person name="Lanie J.A."/>
            <person name="Ng W.-L."/>
            <person name="Kazmierczak K.M."/>
            <person name="Andrzejewski T.M."/>
            <person name="Davidsen T.M."/>
            <person name="Wayne K.J."/>
            <person name="Tettelin H."/>
            <person name="Glass J.I."/>
            <person name="Rusch D."/>
            <person name="Podicherti R."/>
            <person name="Tsui H.-C.T."/>
            <person name="Winkler M.E."/>
        </authorList>
    </citation>
    <scope>NUCLEOTIDE SEQUENCE</scope>
</reference>
<sequence length="579" mass="63475">KIETVKLPPNAYYPALQPATQEKALAATDKEIEKARSAIQPAEGNLEKAKLTLSKFTPAPTGKKVTDSNSKPSPPQPVKAPAPTLADDFTNLDLESWVIEAGNWKTADGQLTQDRGDSQLYRLLSKKDHPQDLHARLSLEITGGDVYHSAGIGFDGHGKAMHSVYLSVQGAKAQVTLRSSDGNFAYPKTGLKSLPLELNREYILEVAVRDRLLNVSVDDKLAVAFNLPAGRQAGKLSIWTFSATASFNRIEAGALPPGFKLISPANLSSSKARPATKADLETAVALAEEKLAAARLRLVTVEAQRKSLAARYTAERTKYGFDPGDAKKLALAASRSERLVAVRKLEEQLVLDRLQIIEAKQKQSSGDAKAGQALTAAEKNLSKHKKQLMDAQAGLEGDSAEYKSIGSTHPKTSTGRRLALARWITSRQNPLAARVAVNHIWLRHFNEPLVERMFDFGLSSPKPLHADLLDWLAVQFIEDGWSMKKLHRLIVTSGAYRRASSAGQASNPSSKLDPDNHFFWRMNTRRAEGEAVRDSILHLGGSLDLATGGPPIDNQQGQKVLRRSIFFRHDKERQMIFLS</sequence>
<dbReference type="Gene3D" id="2.60.120.560">
    <property type="entry name" value="Exo-inulinase, domain 1"/>
    <property type="match status" value="1"/>
</dbReference>
<feature type="coiled-coil region" evidence="1">
    <location>
        <begin position="277"/>
        <end position="304"/>
    </location>
</feature>
<dbReference type="AlphaFoldDB" id="A0A382E1W8"/>
<evidence type="ECO:0000259" key="3">
    <source>
        <dbReference type="Pfam" id="PF07587"/>
    </source>
</evidence>
<evidence type="ECO:0000256" key="2">
    <source>
        <dbReference type="SAM" id="MobiDB-lite"/>
    </source>
</evidence>
<feature type="non-terminal residue" evidence="4">
    <location>
        <position position="579"/>
    </location>
</feature>
<name>A0A382E1W8_9ZZZZ</name>
<evidence type="ECO:0000256" key="1">
    <source>
        <dbReference type="SAM" id="Coils"/>
    </source>
</evidence>
<dbReference type="Pfam" id="PF07587">
    <property type="entry name" value="PSD1"/>
    <property type="match status" value="1"/>
</dbReference>
<feature type="coiled-coil region" evidence="1">
    <location>
        <begin position="342"/>
        <end position="394"/>
    </location>
</feature>
<feature type="non-terminal residue" evidence="4">
    <location>
        <position position="1"/>
    </location>
</feature>
<accession>A0A382E1W8</accession>
<organism evidence="4">
    <name type="scientific">marine metagenome</name>
    <dbReference type="NCBI Taxonomy" id="408172"/>
    <lineage>
        <taxon>unclassified sequences</taxon>
        <taxon>metagenomes</taxon>
        <taxon>ecological metagenomes</taxon>
    </lineage>
</organism>
<evidence type="ECO:0000313" key="4">
    <source>
        <dbReference type="EMBL" id="SVB43847.1"/>
    </source>
</evidence>
<keyword evidence="1" id="KW-0175">Coiled coil</keyword>
<dbReference type="PANTHER" id="PTHR35889:SF3">
    <property type="entry name" value="F-BOX DOMAIN-CONTAINING PROTEIN"/>
    <property type="match status" value="1"/>
</dbReference>
<proteinExistence type="predicted"/>
<feature type="domain" description="DUF1553" evidence="3">
    <location>
        <begin position="416"/>
        <end position="570"/>
    </location>
</feature>
<dbReference type="EMBL" id="UINC01041923">
    <property type="protein sequence ID" value="SVB43847.1"/>
    <property type="molecule type" value="Genomic_DNA"/>
</dbReference>
<feature type="region of interest" description="Disordered" evidence="2">
    <location>
        <begin position="38"/>
        <end position="83"/>
    </location>
</feature>
<gene>
    <name evidence="4" type="ORF">METZ01_LOCUS196701</name>
</gene>
<dbReference type="PANTHER" id="PTHR35889">
    <property type="entry name" value="CYCLOINULO-OLIGOSACCHARIDE FRUCTANOTRANSFERASE-RELATED"/>
    <property type="match status" value="1"/>
</dbReference>
<protein>
    <recommendedName>
        <fullName evidence="3">DUF1553 domain-containing protein</fullName>
    </recommendedName>
</protein>